<evidence type="ECO:0000256" key="3">
    <source>
        <dbReference type="SAM" id="Phobius"/>
    </source>
</evidence>
<evidence type="ECO:0000313" key="9">
    <source>
        <dbReference type="Proteomes" id="UP000238823"/>
    </source>
</evidence>
<accession>A0A2S9YSR6</accession>
<dbReference type="GO" id="GO:0016020">
    <property type="term" value="C:membrane"/>
    <property type="evidence" value="ECO:0007669"/>
    <property type="project" value="InterPro"/>
</dbReference>
<keyword evidence="3" id="KW-1133">Transmembrane helix</keyword>
<dbReference type="GO" id="GO:0015679">
    <property type="term" value="P:plasma membrane copper ion transport"/>
    <property type="evidence" value="ECO:0007669"/>
    <property type="project" value="TreeGrafter"/>
</dbReference>
<keyword evidence="3" id="KW-0812">Transmembrane</keyword>
<evidence type="ECO:0000259" key="6">
    <source>
        <dbReference type="Pfam" id="PF25919"/>
    </source>
</evidence>
<feature type="domain" description="CusB-like beta-barrel" evidence="7">
    <location>
        <begin position="266"/>
        <end position="340"/>
    </location>
</feature>
<proteinExistence type="inferred from homology"/>
<name>A0A2S9YSR6_9BACT</name>
<organism evidence="8 9">
    <name type="scientific">Enhygromyxa salina</name>
    <dbReference type="NCBI Taxonomy" id="215803"/>
    <lineage>
        <taxon>Bacteria</taxon>
        <taxon>Pseudomonadati</taxon>
        <taxon>Myxococcota</taxon>
        <taxon>Polyangia</taxon>
        <taxon>Nannocystales</taxon>
        <taxon>Nannocystaceae</taxon>
        <taxon>Enhygromyxa</taxon>
    </lineage>
</organism>
<feature type="transmembrane region" description="Helical" evidence="3">
    <location>
        <begin position="12"/>
        <end position="29"/>
    </location>
</feature>
<dbReference type="SUPFAM" id="SSF111369">
    <property type="entry name" value="HlyD-like secretion proteins"/>
    <property type="match status" value="1"/>
</dbReference>
<dbReference type="GO" id="GO:0046914">
    <property type="term" value="F:transition metal ion binding"/>
    <property type="evidence" value="ECO:0007669"/>
    <property type="project" value="TreeGrafter"/>
</dbReference>
<dbReference type="Proteomes" id="UP000238823">
    <property type="component" value="Unassembled WGS sequence"/>
</dbReference>
<comment type="similarity">
    <text evidence="1">Belongs to the membrane fusion protein (MFP) (TC 8.A.1) family.</text>
</comment>
<evidence type="ECO:0000256" key="2">
    <source>
        <dbReference type="ARBA" id="ARBA00022448"/>
    </source>
</evidence>
<reference evidence="8 9" key="1">
    <citation type="submission" date="2018-03" db="EMBL/GenBank/DDBJ databases">
        <title>Draft Genome Sequences of the Obligatory Marine Myxobacteria Enhygromyxa salina SWB007.</title>
        <authorList>
            <person name="Poehlein A."/>
            <person name="Moghaddam J.A."/>
            <person name="Harms H."/>
            <person name="Alanjari M."/>
            <person name="Koenig G.M."/>
            <person name="Daniel R."/>
            <person name="Schaeberle T.F."/>
        </authorList>
    </citation>
    <scope>NUCLEOTIDE SEQUENCE [LARGE SCALE GENOMIC DNA]</scope>
    <source>
        <strain evidence="8 9">SWB007</strain>
    </source>
</reference>
<dbReference type="GO" id="GO:0060003">
    <property type="term" value="P:copper ion export"/>
    <property type="evidence" value="ECO:0007669"/>
    <property type="project" value="TreeGrafter"/>
</dbReference>
<dbReference type="InterPro" id="IPR058792">
    <property type="entry name" value="Beta-barrel_RND_2"/>
</dbReference>
<keyword evidence="2" id="KW-0813">Transport</keyword>
<sequence>MNKFPSEAPSSWLPWLLVPIVAVLMFGLGRCVPELAAPPAEDDGHAHETSDEVWTCAMHPQVRQPDPGACPICGMDLIPLSDLGDGGSEQVQLSERAAVLARIETVAVERIATPGVDLRLLGRVEVDESRVRNVSAWIGGRVDKLYVRETGTVVRRGQPIATLYSPEVYAAHQDLLTATKSVAKLRNASDLARSSAEATLAAARQRLSLLGLSDAEIDRMAEAGAPRKSVSINATDGGTVMERLATQGQYVEAGAVLFRVADLSRLWVQLDAYESDLPALMEGQSVDIEAEALAGERFTGEVAFIAPMLDARRRVTRVRVEVDNEDGRLRPGMFVEAVVRGGAAVEAKQKPLVVPVTAPLFTGRRSLVYVELPATEPGGRPIYVPRVVELGPRMGELYPVVAGLAEGERVVVHGAFAIDADLQIRGGASMMTQTNQSEDQRELERVEPDPKLRGQLAAVMSAYLDMQVALADDDWHAAQAAGARLAEASQAVAPASDSAAAQAWAVIGPAIEKHANDAAQSQAIEGARGAFLHLSALSQQIVSVFGNPLAVPLRLAFCPMAGANQGAEWIQAGEVLANSYFGESMLSCGEFRSTIDPGQYLLAATGGLANVSSEGG</sequence>
<dbReference type="InterPro" id="IPR006143">
    <property type="entry name" value="RND_pump_MFP"/>
</dbReference>
<dbReference type="InterPro" id="IPR021782">
    <property type="entry name" value="DUF3347"/>
</dbReference>
<evidence type="ECO:0000259" key="5">
    <source>
        <dbReference type="Pfam" id="PF19335"/>
    </source>
</evidence>
<evidence type="ECO:0000256" key="1">
    <source>
        <dbReference type="ARBA" id="ARBA00009477"/>
    </source>
</evidence>
<dbReference type="Pfam" id="PF25919">
    <property type="entry name" value="BSH_CusB"/>
    <property type="match status" value="1"/>
</dbReference>
<evidence type="ECO:0000259" key="4">
    <source>
        <dbReference type="Pfam" id="PF11827"/>
    </source>
</evidence>
<dbReference type="Pfam" id="PF19335">
    <property type="entry name" value="HMBD"/>
    <property type="match status" value="1"/>
</dbReference>
<dbReference type="Gene3D" id="2.40.30.170">
    <property type="match status" value="1"/>
</dbReference>
<keyword evidence="3" id="KW-0472">Membrane</keyword>
<dbReference type="InterPro" id="IPR058790">
    <property type="entry name" value="BSH_CusB"/>
</dbReference>
<gene>
    <name evidence="8" type="primary">cusB</name>
    <name evidence="8" type="ORF">ENSA7_21270</name>
</gene>
<dbReference type="PANTHER" id="PTHR30097">
    <property type="entry name" value="CATION EFFLUX SYSTEM PROTEIN CUSB"/>
    <property type="match status" value="1"/>
</dbReference>
<dbReference type="NCBIfam" id="TIGR01730">
    <property type="entry name" value="RND_mfp"/>
    <property type="match status" value="1"/>
</dbReference>
<dbReference type="PANTHER" id="PTHR30097:SF4">
    <property type="entry name" value="SLR6042 PROTEIN"/>
    <property type="match status" value="1"/>
</dbReference>
<evidence type="ECO:0000259" key="7">
    <source>
        <dbReference type="Pfam" id="PF25954"/>
    </source>
</evidence>
<feature type="domain" description="DUF3347" evidence="4">
    <location>
        <begin position="459"/>
        <end position="546"/>
    </location>
</feature>
<dbReference type="AlphaFoldDB" id="A0A2S9YSR6"/>
<comment type="caution">
    <text evidence="8">The sequence shown here is derived from an EMBL/GenBank/DDBJ whole genome shotgun (WGS) entry which is preliminary data.</text>
</comment>
<dbReference type="GO" id="GO:0022857">
    <property type="term" value="F:transmembrane transporter activity"/>
    <property type="evidence" value="ECO:0007669"/>
    <property type="project" value="InterPro"/>
</dbReference>
<dbReference type="InterPro" id="IPR045800">
    <property type="entry name" value="HMBD"/>
</dbReference>
<dbReference type="Gene3D" id="2.40.420.20">
    <property type="match status" value="1"/>
</dbReference>
<dbReference type="Pfam" id="PF25954">
    <property type="entry name" value="Beta-barrel_RND_2"/>
    <property type="match status" value="1"/>
</dbReference>
<feature type="domain" description="CusB-like barrel-sandwich hybrid" evidence="6">
    <location>
        <begin position="132"/>
        <end position="261"/>
    </location>
</feature>
<dbReference type="RefSeq" id="WP_106089138.1">
    <property type="nucleotide sequence ID" value="NZ_PVNL01000044.1"/>
</dbReference>
<dbReference type="OrthoDB" id="9806939at2"/>
<dbReference type="Pfam" id="PF11827">
    <property type="entry name" value="DUF3347"/>
    <property type="match status" value="1"/>
</dbReference>
<dbReference type="InterPro" id="IPR051909">
    <property type="entry name" value="MFP_Cation_Efflux"/>
</dbReference>
<protein>
    <submittedName>
        <fullName evidence="8">Cation efflux system protein CusB</fullName>
    </submittedName>
</protein>
<dbReference type="FunFam" id="2.40.30.170:FF:000010">
    <property type="entry name" value="Efflux RND transporter periplasmic adaptor subunit"/>
    <property type="match status" value="1"/>
</dbReference>
<dbReference type="GO" id="GO:0030288">
    <property type="term" value="C:outer membrane-bounded periplasmic space"/>
    <property type="evidence" value="ECO:0007669"/>
    <property type="project" value="TreeGrafter"/>
</dbReference>
<feature type="domain" description="Heavy metal binding" evidence="5">
    <location>
        <begin position="53"/>
        <end position="79"/>
    </location>
</feature>
<evidence type="ECO:0000313" key="8">
    <source>
        <dbReference type="EMBL" id="PRQ08155.1"/>
    </source>
</evidence>
<dbReference type="EMBL" id="PVNL01000044">
    <property type="protein sequence ID" value="PRQ08155.1"/>
    <property type="molecule type" value="Genomic_DNA"/>
</dbReference>